<comment type="caution">
    <text evidence="11">The sequence shown here is derived from an EMBL/GenBank/DDBJ whole genome shotgun (WGS) entry which is preliminary data.</text>
</comment>
<keyword evidence="7 9" id="KW-0819">tRNA processing</keyword>
<protein>
    <recommendedName>
        <fullName evidence="9">Putative tRNA (cytidine(32)/guanosine(34)-2'-O)-methyltransferase</fullName>
        <ecNumber evidence="9">2.1.1.205</ecNumber>
    </recommendedName>
    <alternativeName>
        <fullName evidence="9">2'-O-ribose RNA methyltransferase TRM7 homolog</fullName>
    </alternativeName>
</protein>
<comment type="catalytic activity">
    <reaction evidence="8 9">
        <text>cytidine(32)/guanosine(34) in tRNA + 2 S-adenosyl-L-methionine = 2'-O-methylcytidine(32)/2'-O-methylguanosine(34) in tRNA + 2 S-adenosyl-L-homocysteine + 2 H(+)</text>
        <dbReference type="Rhea" id="RHEA:42396"/>
        <dbReference type="Rhea" id="RHEA-COMP:10246"/>
        <dbReference type="Rhea" id="RHEA-COMP:10247"/>
        <dbReference type="ChEBI" id="CHEBI:15378"/>
        <dbReference type="ChEBI" id="CHEBI:57856"/>
        <dbReference type="ChEBI" id="CHEBI:59789"/>
        <dbReference type="ChEBI" id="CHEBI:74269"/>
        <dbReference type="ChEBI" id="CHEBI:74445"/>
        <dbReference type="ChEBI" id="CHEBI:74495"/>
        <dbReference type="ChEBI" id="CHEBI:82748"/>
        <dbReference type="EC" id="2.1.1.205"/>
    </reaction>
</comment>
<feature type="binding site" evidence="9">
    <location>
        <position position="53"/>
    </location>
    <ligand>
        <name>S-adenosyl-L-methionine</name>
        <dbReference type="ChEBI" id="CHEBI:59789"/>
    </ligand>
</feature>
<keyword evidence="3 9" id="KW-0963">Cytoplasm</keyword>
<keyword evidence="6 9" id="KW-0949">S-adenosyl-L-methionine</keyword>
<evidence type="ECO:0000256" key="9">
    <source>
        <dbReference type="HAMAP-Rule" id="MF_03162"/>
    </source>
</evidence>
<evidence type="ECO:0000256" key="6">
    <source>
        <dbReference type="ARBA" id="ARBA00022691"/>
    </source>
</evidence>
<dbReference type="HAMAP" id="MF_03162">
    <property type="entry name" value="RNA_methyltr_E_TRM7"/>
    <property type="match status" value="1"/>
</dbReference>
<feature type="binding site" evidence="9">
    <location>
        <position position="121"/>
    </location>
    <ligand>
        <name>S-adenosyl-L-methionine</name>
        <dbReference type="ChEBI" id="CHEBI:59789"/>
    </ligand>
</feature>
<feature type="active site" description="Proton acceptor" evidence="9">
    <location>
        <position position="161"/>
    </location>
</feature>
<dbReference type="InterPro" id="IPR050082">
    <property type="entry name" value="RNA_methyltr_RlmE"/>
</dbReference>
<dbReference type="PANTHER" id="PTHR10920:SF12">
    <property type="entry name" value="TRNA (CYTIDINE(32)_GUANOSINE(34)-2'-O)-METHYLTRANSFERASE-RELATED"/>
    <property type="match status" value="1"/>
</dbReference>
<organism evidence="11 12">
    <name type="scientific">Blastocystis sp. subtype 1 (strain ATCC 50177 / NandII)</name>
    <dbReference type="NCBI Taxonomy" id="478820"/>
    <lineage>
        <taxon>Eukaryota</taxon>
        <taxon>Sar</taxon>
        <taxon>Stramenopiles</taxon>
        <taxon>Bigyra</taxon>
        <taxon>Opalozoa</taxon>
        <taxon>Opalinata</taxon>
        <taxon>Blastocystidae</taxon>
        <taxon>Blastocystis</taxon>
    </lineage>
</organism>
<evidence type="ECO:0000313" key="12">
    <source>
        <dbReference type="Proteomes" id="UP000078348"/>
    </source>
</evidence>
<dbReference type="InterPro" id="IPR015507">
    <property type="entry name" value="rRNA-MeTfrase_E"/>
</dbReference>
<dbReference type="EMBL" id="LXWW01000159">
    <property type="protein sequence ID" value="OAO15283.1"/>
    <property type="molecule type" value="Genomic_DNA"/>
</dbReference>
<dbReference type="AlphaFoldDB" id="A0A196SE55"/>
<dbReference type="GO" id="GO:0005737">
    <property type="term" value="C:cytoplasm"/>
    <property type="evidence" value="ECO:0007669"/>
    <property type="project" value="UniProtKB-SubCell"/>
</dbReference>
<feature type="binding site" evidence="9">
    <location>
        <position position="80"/>
    </location>
    <ligand>
        <name>S-adenosyl-L-methionine</name>
        <dbReference type="ChEBI" id="CHEBI:59789"/>
    </ligand>
</feature>
<name>A0A196SE55_BLAHN</name>
<dbReference type="Gene3D" id="3.40.50.150">
    <property type="entry name" value="Vaccinia Virus protein VP39"/>
    <property type="match status" value="1"/>
</dbReference>
<proteinExistence type="inferred from homology"/>
<dbReference type="GO" id="GO:0005634">
    <property type="term" value="C:nucleus"/>
    <property type="evidence" value="ECO:0007669"/>
    <property type="project" value="UniProtKB-SubCell"/>
</dbReference>
<evidence type="ECO:0000256" key="3">
    <source>
        <dbReference type="ARBA" id="ARBA00022490"/>
    </source>
</evidence>
<dbReference type="GO" id="GO:0002181">
    <property type="term" value="P:cytoplasmic translation"/>
    <property type="evidence" value="ECO:0007669"/>
    <property type="project" value="UniProtKB-UniRule"/>
</dbReference>
<dbReference type="GO" id="GO:0106340">
    <property type="term" value="F:tRNA (guanosine(34)-2'-O)-methyltransferase activity"/>
    <property type="evidence" value="ECO:0007669"/>
    <property type="project" value="UniProtKB-ARBA"/>
</dbReference>
<dbReference type="InterPro" id="IPR028590">
    <property type="entry name" value="RNA_methyltr_E_TRM7"/>
</dbReference>
<evidence type="ECO:0000256" key="4">
    <source>
        <dbReference type="ARBA" id="ARBA00022603"/>
    </source>
</evidence>
<dbReference type="FunFam" id="3.40.50.150:FF:000040">
    <property type="entry name" value="Putative ribosomal RNA methyltransferase 1"/>
    <property type="match status" value="1"/>
</dbReference>
<dbReference type="InterPro" id="IPR002877">
    <property type="entry name" value="RNA_MeTrfase_FtsJ_dom"/>
</dbReference>
<dbReference type="PANTHER" id="PTHR10920">
    <property type="entry name" value="RIBOSOMAL RNA METHYLTRANSFERASE"/>
    <property type="match status" value="1"/>
</dbReference>
<evidence type="ECO:0000313" key="11">
    <source>
        <dbReference type="EMBL" id="OAO15283.1"/>
    </source>
</evidence>
<evidence type="ECO:0000256" key="8">
    <source>
        <dbReference type="ARBA" id="ARBA00048902"/>
    </source>
</evidence>
<feature type="binding site" evidence="9">
    <location>
        <position position="96"/>
    </location>
    <ligand>
        <name>S-adenosyl-L-methionine</name>
        <dbReference type="ChEBI" id="CHEBI:59789"/>
    </ligand>
</feature>
<accession>A0A196SE55</accession>
<feature type="domain" description="Ribosomal RNA methyltransferase FtsJ" evidence="10">
    <location>
        <begin position="21"/>
        <end position="204"/>
    </location>
</feature>
<feature type="binding site" evidence="9">
    <location>
        <position position="55"/>
    </location>
    <ligand>
        <name>S-adenosyl-L-methionine</name>
        <dbReference type="ChEBI" id="CHEBI:59789"/>
    </ligand>
</feature>
<keyword evidence="4 9" id="KW-0489">Methyltransferase</keyword>
<comment type="function">
    <text evidence="9">Methylates the 2'-O-ribose of nucleotides at positions 32 and 34 of the tRNA anticodon loop of substrate tRNAs.</text>
</comment>
<dbReference type="SUPFAM" id="SSF53335">
    <property type="entry name" value="S-adenosyl-L-methionine-dependent methyltransferases"/>
    <property type="match status" value="1"/>
</dbReference>
<evidence type="ECO:0000259" key="10">
    <source>
        <dbReference type="Pfam" id="PF01728"/>
    </source>
</evidence>
<reference evidence="11 12" key="1">
    <citation type="submission" date="2016-05" db="EMBL/GenBank/DDBJ databases">
        <title>Nuclear genome of Blastocystis sp. subtype 1 NandII.</title>
        <authorList>
            <person name="Gentekaki E."/>
            <person name="Curtis B."/>
            <person name="Stairs C."/>
            <person name="Eme L."/>
            <person name="Herman E."/>
            <person name="Klimes V."/>
            <person name="Arias M.C."/>
            <person name="Elias M."/>
            <person name="Hilliou F."/>
            <person name="Klute M."/>
            <person name="Malik S.-B."/>
            <person name="Pightling A."/>
            <person name="Rachubinski R."/>
            <person name="Salas D."/>
            <person name="Schlacht A."/>
            <person name="Suga H."/>
            <person name="Archibald J."/>
            <person name="Ball S.G."/>
            <person name="Clark G."/>
            <person name="Dacks J."/>
            <person name="Van Der Giezen M."/>
            <person name="Tsaousis A."/>
            <person name="Roger A."/>
        </authorList>
    </citation>
    <scope>NUCLEOTIDE SEQUENCE [LARGE SCALE GENOMIC DNA]</scope>
    <source>
        <strain evidence="12">ATCC 50177 / NandII</strain>
    </source>
</reference>
<keyword evidence="12" id="KW-1185">Reference proteome</keyword>
<dbReference type="GO" id="GO:0002128">
    <property type="term" value="P:tRNA nucleoside ribose methylation"/>
    <property type="evidence" value="ECO:0007669"/>
    <property type="project" value="UniProtKB-UniRule"/>
</dbReference>
<evidence type="ECO:0000256" key="2">
    <source>
        <dbReference type="ARBA" id="ARBA00004496"/>
    </source>
</evidence>
<dbReference type="HAMAP" id="MF_01547">
    <property type="entry name" value="RNA_methyltr_E"/>
    <property type="match status" value="1"/>
</dbReference>
<evidence type="ECO:0000256" key="7">
    <source>
        <dbReference type="ARBA" id="ARBA00022694"/>
    </source>
</evidence>
<gene>
    <name evidence="11" type="ORF">AV274_3062</name>
</gene>
<keyword evidence="5 9" id="KW-0808">Transferase</keyword>
<dbReference type="Pfam" id="PF01728">
    <property type="entry name" value="FtsJ"/>
    <property type="match status" value="1"/>
</dbReference>
<dbReference type="OrthoDB" id="289250at2759"/>
<dbReference type="Proteomes" id="UP000078348">
    <property type="component" value="Unassembled WGS sequence"/>
</dbReference>
<evidence type="ECO:0000256" key="1">
    <source>
        <dbReference type="ARBA" id="ARBA00004123"/>
    </source>
</evidence>
<dbReference type="STRING" id="478820.A0A196SE55"/>
<dbReference type="EC" id="2.1.1.205" evidence="9"/>
<comment type="similarity">
    <text evidence="9">Belongs to the class I-like SAM-binding methyltransferase superfamily. RNA methyltransferase RlmE family. TRM7 subfamily.</text>
</comment>
<dbReference type="InterPro" id="IPR029063">
    <property type="entry name" value="SAM-dependent_MTases_sf"/>
</dbReference>
<sequence>MGRYSKDKRDIYYRKAKEVGFRARSAFKLLQIDEEYDIFHNVHRAVDLCAAPGSWSQVLSRQLKRNEVDGNEETKIVAVDLQEMAPIEGVIQIQGDITSKTTADEIIHHFDGRKAQLVVCDGAPDVTGLHDMDVYVQSQLLLSALSITARVLDEEGTFIAKIFRGRDVTLLYAQLRVFFREVACCKPKSSRNSSMEAFVVCRGFHIPEGFDVNQFALCLSGVYSAEQFNTQAEREIVPFLACGDLCGYDSDKSYPLHLDSEEFVYHPPVQKPIHPPYSDYLKRKCMS</sequence>
<comment type="subcellular location">
    <subcellularLocation>
        <location evidence="2 9">Cytoplasm</location>
    </subcellularLocation>
    <subcellularLocation>
        <location evidence="1">Nucleus</location>
    </subcellularLocation>
</comment>
<evidence type="ECO:0000256" key="5">
    <source>
        <dbReference type="ARBA" id="ARBA00022679"/>
    </source>
</evidence>